<comment type="caution">
    <text evidence="18">The sequence shown here is derived from an EMBL/GenBank/DDBJ whole genome shotgun (WGS) entry which is preliminary data.</text>
</comment>
<dbReference type="InterPro" id="IPR018108">
    <property type="entry name" value="MCP_transmembrane"/>
</dbReference>
<dbReference type="AlphaFoldDB" id="A0A409VA67"/>
<dbReference type="PANTHER" id="PTHR31884:SF1">
    <property type="entry name" value="POLYGALACTURONASE"/>
    <property type="match status" value="1"/>
</dbReference>
<dbReference type="InterPro" id="IPR011050">
    <property type="entry name" value="Pectin_lyase_fold/virulence"/>
</dbReference>
<dbReference type="GO" id="GO:0005576">
    <property type="term" value="C:extracellular region"/>
    <property type="evidence" value="ECO:0007669"/>
    <property type="project" value="TreeGrafter"/>
</dbReference>
<evidence type="ECO:0000256" key="16">
    <source>
        <dbReference type="RuleBase" id="RU361169"/>
    </source>
</evidence>
<dbReference type="GO" id="GO:0016020">
    <property type="term" value="C:membrane"/>
    <property type="evidence" value="ECO:0007669"/>
    <property type="project" value="UniProtKB-SubCell"/>
</dbReference>
<feature type="repeat" description="Solcar" evidence="14">
    <location>
        <begin position="225"/>
        <end position="301"/>
    </location>
</feature>
<dbReference type="EMBL" id="NHTK01006112">
    <property type="protein sequence ID" value="PPQ63731.1"/>
    <property type="molecule type" value="Genomic_DNA"/>
</dbReference>
<keyword evidence="6" id="KW-0677">Repeat</keyword>
<evidence type="ECO:0000313" key="18">
    <source>
        <dbReference type="EMBL" id="PPQ63731.1"/>
    </source>
</evidence>
<feature type="signal peptide" evidence="17">
    <location>
        <begin position="1"/>
        <end position="19"/>
    </location>
</feature>
<dbReference type="SUPFAM" id="SSF103506">
    <property type="entry name" value="Mitochondrial carrier"/>
    <property type="match status" value="1"/>
</dbReference>
<dbReference type="Gene3D" id="2.160.20.10">
    <property type="entry name" value="Single-stranded right-handed beta-helix, Pectin lyase-like"/>
    <property type="match status" value="2"/>
</dbReference>
<dbReference type="InterPro" id="IPR006626">
    <property type="entry name" value="PbH1"/>
</dbReference>
<organism evidence="18 19">
    <name type="scientific">Panaeolus cyanescens</name>
    <dbReference type="NCBI Taxonomy" id="181874"/>
    <lineage>
        <taxon>Eukaryota</taxon>
        <taxon>Fungi</taxon>
        <taxon>Dikarya</taxon>
        <taxon>Basidiomycota</taxon>
        <taxon>Agaricomycotina</taxon>
        <taxon>Agaricomycetes</taxon>
        <taxon>Agaricomycetidae</taxon>
        <taxon>Agaricales</taxon>
        <taxon>Agaricineae</taxon>
        <taxon>Galeropsidaceae</taxon>
        <taxon>Panaeolus</taxon>
    </lineage>
</organism>
<keyword evidence="8" id="KW-1133">Transmembrane helix</keyword>
<dbReference type="InParanoid" id="A0A409VA67"/>
<dbReference type="SUPFAM" id="SSF51126">
    <property type="entry name" value="Pectin lyase-like"/>
    <property type="match status" value="2"/>
</dbReference>
<name>A0A409VA67_9AGAR</name>
<evidence type="ECO:0000256" key="2">
    <source>
        <dbReference type="ARBA" id="ARBA00008834"/>
    </source>
</evidence>
<dbReference type="Pfam" id="PF00295">
    <property type="entry name" value="Glyco_hydro_28"/>
    <property type="match status" value="3"/>
</dbReference>
<keyword evidence="11 16" id="KW-0326">Glycosidase</keyword>
<comment type="subcellular location">
    <subcellularLocation>
        <location evidence="1">Membrane</location>
        <topology evidence="1">Multi-pass membrane protein</topology>
    </subcellularLocation>
</comment>
<dbReference type="PANTHER" id="PTHR31884">
    <property type="entry name" value="POLYGALACTURONASE"/>
    <property type="match status" value="1"/>
</dbReference>
<dbReference type="Gene3D" id="1.50.40.10">
    <property type="entry name" value="Mitochondrial carrier domain"/>
    <property type="match status" value="1"/>
</dbReference>
<keyword evidence="4 14" id="KW-0812">Transmembrane</keyword>
<gene>
    <name evidence="18" type="ORF">CVT24_004240</name>
</gene>
<dbReference type="GO" id="GO:0071555">
    <property type="term" value="P:cell wall organization"/>
    <property type="evidence" value="ECO:0007669"/>
    <property type="project" value="UniProtKB-KW"/>
</dbReference>
<evidence type="ECO:0000256" key="4">
    <source>
        <dbReference type="ARBA" id="ARBA00022692"/>
    </source>
</evidence>
<accession>A0A409VA67</accession>
<dbReference type="GO" id="GO:0004650">
    <property type="term" value="F:polygalacturonase activity"/>
    <property type="evidence" value="ECO:0007669"/>
    <property type="project" value="UniProtKB-EC"/>
</dbReference>
<evidence type="ECO:0000256" key="17">
    <source>
        <dbReference type="SAM" id="SignalP"/>
    </source>
</evidence>
<evidence type="ECO:0000256" key="10">
    <source>
        <dbReference type="ARBA" id="ARBA00023157"/>
    </source>
</evidence>
<dbReference type="Pfam" id="PF00153">
    <property type="entry name" value="Mito_carr"/>
    <property type="match status" value="3"/>
</dbReference>
<evidence type="ECO:0000256" key="7">
    <source>
        <dbReference type="ARBA" id="ARBA00022801"/>
    </source>
</evidence>
<dbReference type="OrthoDB" id="14252at2759"/>
<keyword evidence="10" id="KW-1015">Disulfide bond</keyword>
<proteinExistence type="inferred from homology"/>
<evidence type="ECO:0000256" key="3">
    <source>
        <dbReference type="ARBA" id="ARBA00012736"/>
    </source>
</evidence>
<dbReference type="Proteomes" id="UP000284842">
    <property type="component" value="Unassembled WGS sequence"/>
</dbReference>
<sequence length="852" mass="89338">MVFLFSVISTLAFVKLAISASIPCVGTINSLDDVADAVKCTTVNLNGFVVPAGQGLTLSLVTGTTVNMINGNGHLFDGGGPFYWDGLGENGGIQKPVPMMKIKISGIYSNVKVVNSPARVYSVSNPAALVMTDLIIDNSQGDVPNAQSNGLAAGHNTDGFDCSTTNLVIQNSVIHNQGSIDSNVAVSGILISGNRIIDNDQALRIKTKAVATNSTVTNITYSGNIATGIRQFGVIIDQSYPDTLKIPGTGVVVSSGPMDILKQTLRNEGFLALYKGMASPLIGIAGVNSLLFASYGISKRIISPYPQLSLKETALAGAMAGAANAILASPVEMFKVRMQGQYGAATDKKLRAVVGDMWRDWGFKKGIMRGYWVTVAREIPAYAGFYCAFEFSKRKFSQRYGKDLPVWALLASGSTGGIAYWLSCYPLDVVKSRVQLRATPPSGTPVQYIAHELKAIVAESGFVGLFRGLSPSLLRSIPAAASTFAAFELTREWLAKQTDVAAAVKCTTVNLNGFTVPAGQALTLDLQSGTTVNMNGDITFGTQNWAGPLFTVSGKDITFNGNGHAFNGNGPFYWDGLGGNGGVVKPAPMMKIKISGTYNNVKVINSPARTYSVSNPAPLVMSNLVIDNSLGDQPNSNSNGLAAGKHVTTLTGSTAVPPTLQSRIGMPYVCVVGIQSHEFIFSVIHNQDDCLAINKGSNIVFQGNTCIGGHGISIGSIDSNVAVSNILISGNTITNNDQALRIKTKAAATGSSVKNITYAGNTATGTRKFGVIIDQSYPDTLKTPGNGVTISGVNFVAPVSNIAVASGAQQVAVNCGVGSCTGSWNWSNLKVSGGKTGAFSFIPQFSFPDLES</sequence>
<comment type="similarity">
    <text evidence="2 16">Belongs to the glycosyl hydrolase 28 family.</text>
</comment>
<feature type="active site" evidence="15">
    <location>
        <position position="710"/>
    </location>
</feature>
<dbReference type="GO" id="GO:0045490">
    <property type="term" value="P:pectin catabolic process"/>
    <property type="evidence" value="ECO:0007669"/>
    <property type="project" value="UniProtKB-ARBA"/>
</dbReference>
<evidence type="ECO:0000256" key="11">
    <source>
        <dbReference type="ARBA" id="ARBA00023295"/>
    </source>
</evidence>
<evidence type="ECO:0000256" key="8">
    <source>
        <dbReference type="ARBA" id="ARBA00022989"/>
    </source>
</evidence>
<keyword evidence="12" id="KW-0961">Cell wall biogenesis/degradation</keyword>
<comment type="catalytic activity">
    <reaction evidence="13">
        <text>(1,4-alpha-D-galacturonosyl)n+m + H2O = (1,4-alpha-D-galacturonosyl)n + (1,4-alpha-D-galacturonosyl)m.</text>
        <dbReference type="EC" id="3.2.1.15"/>
    </reaction>
</comment>
<evidence type="ECO:0000313" key="19">
    <source>
        <dbReference type="Proteomes" id="UP000284842"/>
    </source>
</evidence>
<evidence type="ECO:0000256" key="9">
    <source>
        <dbReference type="ARBA" id="ARBA00023136"/>
    </source>
</evidence>
<dbReference type="SMART" id="SM00710">
    <property type="entry name" value="PbH1"/>
    <property type="match status" value="7"/>
</dbReference>
<feature type="repeat" description="Solcar" evidence="14">
    <location>
        <begin position="407"/>
        <end position="493"/>
    </location>
</feature>
<dbReference type="InterPro" id="IPR000743">
    <property type="entry name" value="Glyco_hydro_28"/>
</dbReference>
<keyword evidence="19" id="KW-1185">Reference proteome</keyword>
<feature type="repeat" description="Solcar" evidence="14">
    <location>
        <begin position="308"/>
        <end position="395"/>
    </location>
</feature>
<dbReference type="InterPro" id="IPR012334">
    <property type="entry name" value="Pectin_lyas_fold"/>
</dbReference>
<protein>
    <recommendedName>
        <fullName evidence="3">endo-polygalacturonase</fullName>
        <ecNumber evidence="3">3.2.1.15</ecNumber>
    </recommendedName>
</protein>
<evidence type="ECO:0000256" key="5">
    <source>
        <dbReference type="ARBA" id="ARBA00022729"/>
    </source>
</evidence>
<dbReference type="EC" id="3.2.1.15" evidence="3"/>
<keyword evidence="9 14" id="KW-0472">Membrane</keyword>
<evidence type="ECO:0000256" key="14">
    <source>
        <dbReference type="PROSITE-ProRule" id="PRU00282"/>
    </source>
</evidence>
<evidence type="ECO:0000256" key="12">
    <source>
        <dbReference type="ARBA" id="ARBA00023316"/>
    </source>
</evidence>
<dbReference type="InterPro" id="IPR023395">
    <property type="entry name" value="MCP_dom_sf"/>
</dbReference>
<keyword evidence="7 16" id="KW-0378">Hydrolase</keyword>
<evidence type="ECO:0000256" key="1">
    <source>
        <dbReference type="ARBA" id="ARBA00004141"/>
    </source>
</evidence>
<evidence type="ECO:0000256" key="15">
    <source>
        <dbReference type="PROSITE-ProRule" id="PRU10052"/>
    </source>
</evidence>
<dbReference type="PROSITE" id="PS00502">
    <property type="entry name" value="POLYGALACTURONASE"/>
    <property type="match status" value="1"/>
</dbReference>
<evidence type="ECO:0000256" key="6">
    <source>
        <dbReference type="ARBA" id="ARBA00022737"/>
    </source>
</evidence>
<evidence type="ECO:0000256" key="13">
    <source>
        <dbReference type="ARBA" id="ARBA00034074"/>
    </source>
</evidence>
<feature type="chain" id="PRO_5019010968" description="endo-polygalacturonase" evidence="17">
    <location>
        <begin position="20"/>
        <end position="852"/>
    </location>
</feature>
<reference evidence="18 19" key="1">
    <citation type="journal article" date="2018" name="Evol. Lett.">
        <title>Horizontal gene cluster transfer increased hallucinogenic mushroom diversity.</title>
        <authorList>
            <person name="Reynolds H.T."/>
            <person name="Vijayakumar V."/>
            <person name="Gluck-Thaler E."/>
            <person name="Korotkin H.B."/>
            <person name="Matheny P.B."/>
            <person name="Slot J.C."/>
        </authorList>
    </citation>
    <scope>NUCLEOTIDE SEQUENCE [LARGE SCALE GENOMIC DNA]</scope>
    <source>
        <strain evidence="18 19">2629</strain>
    </source>
</reference>
<dbReference type="PROSITE" id="PS50920">
    <property type="entry name" value="SOLCAR"/>
    <property type="match status" value="3"/>
</dbReference>
<dbReference type="InterPro" id="IPR050434">
    <property type="entry name" value="Glycosyl_hydrlase_28"/>
</dbReference>
<keyword evidence="5 17" id="KW-0732">Signal</keyword>